<keyword evidence="3 5" id="KW-0862">Zinc</keyword>
<name>A0A022VR62_TRIRU</name>
<dbReference type="InterPro" id="IPR002328">
    <property type="entry name" value="ADH_Zn_CS"/>
</dbReference>
<dbReference type="HOGENOM" id="CLU_026673_11_3_1"/>
<keyword evidence="2 5" id="KW-0479">Metal-binding</keyword>
<protein>
    <recommendedName>
        <fullName evidence="9">Enoyl reductase (ER) domain-containing protein</fullName>
    </recommendedName>
</protein>
<dbReference type="Gene3D" id="3.40.50.720">
    <property type="entry name" value="NAD(P)-binding Rossmann-like Domain"/>
    <property type="match status" value="1"/>
</dbReference>
<evidence type="ECO:0000256" key="4">
    <source>
        <dbReference type="ARBA" id="ARBA00023002"/>
    </source>
</evidence>
<dbReference type="GO" id="GO:0008270">
    <property type="term" value="F:zinc ion binding"/>
    <property type="evidence" value="ECO:0007669"/>
    <property type="project" value="InterPro"/>
</dbReference>
<proteinExistence type="inferred from homology"/>
<dbReference type="Proteomes" id="UP000023758">
    <property type="component" value="Unassembled WGS sequence"/>
</dbReference>
<comment type="similarity">
    <text evidence="5">Belongs to the zinc-containing alcohol dehydrogenase family.</text>
</comment>
<evidence type="ECO:0000256" key="5">
    <source>
        <dbReference type="RuleBase" id="RU361277"/>
    </source>
</evidence>
<dbReference type="SUPFAM" id="SSF51735">
    <property type="entry name" value="NAD(P)-binding Rossmann-fold domains"/>
    <property type="match status" value="1"/>
</dbReference>
<keyword evidence="4" id="KW-0560">Oxidoreductase</keyword>
<dbReference type="OrthoDB" id="442947at2759"/>
<evidence type="ECO:0000256" key="2">
    <source>
        <dbReference type="ARBA" id="ARBA00022723"/>
    </source>
</evidence>
<reference evidence="8" key="1">
    <citation type="submission" date="2014-02" db="EMBL/GenBank/DDBJ databases">
        <title>The Genome Sequence of Trichophyton rubrum (morphotype fischeri) CBS 288.86.</title>
        <authorList>
            <consortium name="The Broad Institute Genomics Platform"/>
            <person name="Cuomo C.A."/>
            <person name="White T.C."/>
            <person name="Graser Y."/>
            <person name="Martinez-Rossi N."/>
            <person name="Heitman J."/>
            <person name="Young S.K."/>
            <person name="Zeng Q."/>
            <person name="Gargeya S."/>
            <person name="Abouelleil A."/>
            <person name="Alvarado L."/>
            <person name="Chapman S.B."/>
            <person name="Gainer-Dewar J."/>
            <person name="Goldberg J."/>
            <person name="Griggs A."/>
            <person name="Gujja S."/>
            <person name="Hansen M."/>
            <person name="Howarth C."/>
            <person name="Imamovic A."/>
            <person name="Larimer J."/>
            <person name="Martinez D."/>
            <person name="Murphy C."/>
            <person name="Pearson M.D."/>
            <person name="Persinoti G."/>
            <person name="Poon T."/>
            <person name="Priest M."/>
            <person name="Roberts A.D."/>
            <person name="Saif S."/>
            <person name="Shea T.D."/>
            <person name="Sykes S.N."/>
            <person name="Wortman J."/>
            <person name="Nusbaum C."/>
            <person name="Birren B."/>
        </authorList>
    </citation>
    <scope>NUCLEOTIDE SEQUENCE [LARGE SCALE GENOMIC DNA]</scope>
    <source>
        <strain evidence="8">CBS 288.86</strain>
    </source>
</reference>
<dbReference type="EMBL" id="KK207926">
    <property type="protein sequence ID" value="EZF48511.1"/>
    <property type="molecule type" value="Genomic_DNA"/>
</dbReference>
<dbReference type="PANTHER" id="PTHR42813:SF2">
    <property type="entry name" value="DEHYDROGENASE, ZINC-CONTAINING, PUTATIVE (AFU_ORTHOLOGUE AFUA_2G02810)-RELATED"/>
    <property type="match status" value="1"/>
</dbReference>
<dbReference type="AlphaFoldDB" id="A0A022VR62"/>
<dbReference type="SUPFAM" id="SSF50129">
    <property type="entry name" value="GroES-like"/>
    <property type="match status" value="1"/>
</dbReference>
<evidence type="ECO:0000259" key="6">
    <source>
        <dbReference type="Pfam" id="PF00107"/>
    </source>
</evidence>
<comment type="cofactor">
    <cofactor evidence="1 5">
        <name>Zn(2+)</name>
        <dbReference type="ChEBI" id="CHEBI:29105"/>
    </cofactor>
</comment>
<dbReference type="GO" id="GO:0016491">
    <property type="term" value="F:oxidoreductase activity"/>
    <property type="evidence" value="ECO:0007669"/>
    <property type="project" value="UniProtKB-KW"/>
</dbReference>
<dbReference type="InterPro" id="IPR013149">
    <property type="entry name" value="ADH-like_C"/>
</dbReference>
<dbReference type="Pfam" id="PF00107">
    <property type="entry name" value="ADH_zinc_N"/>
    <property type="match status" value="1"/>
</dbReference>
<dbReference type="Gene3D" id="3.90.180.10">
    <property type="entry name" value="Medium-chain alcohol dehydrogenases, catalytic domain"/>
    <property type="match status" value="1"/>
</dbReference>
<evidence type="ECO:0000313" key="8">
    <source>
        <dbReference type="EMBL" id="EZF48511.1"/>
    </source>
</evidence>
<dbReference type="InterPro" id="IPR036291">
    <property type="entry name" value="NAD(P)-bd_dom_sf"/>
</dbReference>
<gene>
    <name evidence="8" type="ORF">H103_07841</name>
</gene>
<accession>A0A022VR62</accession>
<dbReference type="PROSITE" id="PS00059">
    <property type="entry name" value="ADH_ZINC"/>
    <property type="match status" value="1"/>
</dbReference>
<dbReference type="CDD" id="cd08284">
    <property type="entry name" value="FDH_like_2"/>
    <property type="match status" value="1"/>
</dbReference>
<dbReference type="PANTHER" id="PTHR42813">
    <property type="entry name" value="ZINC-TYPE ALCOHOL DEHYDROGENASE-LIKE"/>
    <property type="match status" value="1"/>
</dbReference>
<dbReference type="InterPro" id="IPR011032">
    <property type="entry name" value="GroES-like_sf"/>
</dbReference>
<evidence type="ECO:0000259" key="7">
    <source>
        <dbReference type="Pfam" id="PF08240"/>
    </source>
</evidence>
<evidence type="ECO:0000256" key="3">
    <source>
        <dbReference type="ARBA" id="ARBA00022833"/>
    </source>
</evidence>
<organism evidence="8">
    <name type="scientific">Trichophyton rubrum CBS 288.86</name>
    <dbReference type="NCBI Taxonomy" id="1215330"/>
    <lineage>
        <taxon>Eukaryota</taxon>
        <taxon>Fungi</taxon>
        <taxon>Dikarya</taxon>
        <taxon>Ascomycota</taxon>
        <taxon>Pezizomycotina</taxon>
        <taxon>Eurotiomycetes</taxon>
        <taxon>Eurotiomycetidae</taxon>
        <taxon>Onygenales</taxon>
        <taxon>Arthrodermataceae</taxon>
        <taxon>Trichophyton</taxon>
    </lineage>
</organism>
<evidence type="ECO:0000256" key="1">
    <source>
        <dbReference type="ARBA" id="ARBA00001947"/>
    </source>
</evidence>
<dbReference type="InterPro" id="IPR013154">
    <property type="entry name" value="ADH-like_N"/>
</dbReference>
<feature type="domain" description="Alcohol dehydrogenase-like C-terminal" evidence="6">
    <location>
        <begin position="187"/>
        <end position="316"/>
    </location>
</feature>
<feature type="domain" description="Alcohol dehydrogenase-like N-terminal" evidence="7">
    <location>
        <begin position="31"/>
        <end position="141"/>
    </location>
</feature>
<evidence type="ECO:0008006" key="9">
    <source>
        <dbReference type="Google" id="ProtNLM"/>
    </source>
</evidence>
<dbReference type="Pfam" id="PF08240">
    <property type="entry name" value="ADH_N"/>
    <property type="match status" value="1"/>
</dbReference>
<sequence length="356" mass="38969">MATKDTMNAVVFKGPRQIVIEKRPIPKIQDPKDIIVKVTYTALCGSELHVYRGHQPSGVDFIMGHEFTGTVVDAGRDVKTVKVGDKVVSPFTASCGECFYCKSGFSSRCVKSLLLGCPALDGGQAEYVRMPLADGSVVKAPEDINEHCLVLMADIFPTGFFAAQNGFKHFKKEQIPDLTVVVMGCGPVGLCALINAEEYKPKNLLAVDSVPARLELAKSLGAEPWNFQTDREGLEKRVKELTDGRGADIVIEVVGLSPALKMAFDLLRPWGVISSVGVHNAEIPWNGNQAYGKNLTIQMGRCPVRSIFPEALAMLEKKQNLLGFMADKIMPLTQAVEGYDMFDKMKVQKVIFKADE</sequence>